<gene>
    <name evidence="3" type="ORF">BV97_03830</name>
</gene>
<dbReference type="InterPro" id="IPR003115">
    <property type="entry name" value="ParB_N"/>
</dbReference>
<dbReference type="NCBIfam" id="TIGR00180">
    <property type="entry name" value="parB_part"/>
    <property type="match status" value="1"/>
</dbReference>
<dbReference type="GO" id="GO:0007059">
    <property type="term" value="P:chromosome segregation"/>
    <property type="evidence" value="ECO:0007669"/>
    <property type="project" value="TreeGrafter"/>
</dbReference>
<dbReference type="SMART" id="SM00470">
    <property type="entry name" value="ParB"/>
    <property type="match status" value="1"/>
</dbReference>
<dbReference type="eggNOG" id="COG1475">
    <property type="taxonomic scope" value="Bacteria"/>
</dbReference>
<dbReference type="GO" id="GO:0003677">
    <property type="term" value="F:DNA binding"/>
    <property type="evidence" value="ECO:0007669"/>
    <property type="project" value="InterPro"/>
</dbReference>
<sequence>MGSFVRDILTTLSYEPEPAEALRFESEELSRLDQRLAGVAQGGGRGRTAISIRPSDCSVWDGNPRDVPGLSAESCRSLIESIAQEDGNRIPVLVRHNAPGADCPYELLVGSRRRFCVEWLNNNGRPEIRLNAMIVDLTDEEAFRLADIENREREDITELDRARSYQSAVDRFYGGVQSRMAEALNLSNSQLSRLLSLAQMPDEVVDAFATREELRVRHSEVLTPLLRRAEQRERVLVAARAIGQEQQRFATAGEKMISAATVLSRLKHAAGEGASSHGSETVLMVGDARVGRVRSVKDGLSVELTLSLDADLDQALAIVREAVLDSRARLAREIDAAAD</sequence>
<dbReference type="SUPFAM" id="SSF109709">
    <property type="entry name" value="KorB DNA-binding domain-like"/>
    <property type="match status" value="1"/>
</dbReference>
<evidence type="ECO:0000259" key="2">
    <source>
        <dbReference type="SMART" id="SM00470"/>
    </source>
</evidence>
<reference evidence="3 4" key="1">
    <citation type="submission" date="2014-03" db="EMBL/GenBank/DDBJ databases">
        <title>Whole genome sequence of Novosphingobium resinovorum KF1.</title>
        <authorList>
            <person name="Gan H.M."/>
            <person name="Gan H.Y."/>
            <person name="Chew T.H."/>
            <person name="Savka M.A."/>
        </authorList>
    </citation>
    <scope>NUCLEOTIDE SEQUENCE [LARGE SCALE GENOMIC DNA]</scope>
    <source>
        <strain evidence="3 4">KF1</strain>
    </source>
</reference>
<dbReference type="PANTHER" id="PTHR33375:SF1">
    <property type="entry name" value="CHROMOSOME-PARTITIONING PROTEIN PARB-RELATED"/>
    <property type="match status" value="1"/>
</dbReference>
<dbReference type="GO" id="GO:0005694">
    <property type="term" value="C:chromosome"/>
    <property type="evidence" value="ECO:0007669"/>
    <property type="project" value="TreeGrafter"/>
</dbReference>
<organism evidence="3 4">
    <name type="scientific">Novosphingobium resinovorum</name>
    <dbReference type="NCBI Taxonomy" id="158500"/>
    <lineage>
        <taxon>Bacteria</taxon>
        <taxon>Pseudomonadati</taxon>
        <taxon>Pseudomonadota</taxon>
        <taxon>Alphaproteobacteria</taxon>
        <taxon>Sphingomonadales</taxon>
        <taxon>Sphingomonadaceae</taxon>
        <taxon>Novosphingobium</taxon>
    </lineage>
</organism>
<evidence type="ECO:0000313" key="4">
    <source>
        <dbReference type="Proteomes" id="UP000024329"/>
    </source>
</evidence>
<evidence type="ECO:0000313" key="3">
    <source>
        <dbReference type="EMBL" id="EZP79673.1"/>
    </source>
</evidence>
<protein>
    <submittedName>
        <fullName evidence="3">ParB-like partition protein</fullName>
    </submittedName>
</protein>
<evidence type="ECO:0000256" key="1">
    <source>
        <dbReference type="ARBA" id="ARBA00006295"/>
    </source>
</evidence>
<accession>A0A031JS93</accession>
<feature type="domain" description="ParB-like N-terminal" evidence="2">
    <location>
        <begin position="50"/>
        <end position="151"/>
    </location>
</feature>
<comment type="caution">
    <text evidence="3">The sequence shown here is derived from an EMBL/GenBank/DDBJ whole genome shotgun (WGS) entry which is preliminary data.</text>
</comment>
<dbReference type="PANTHER" id="PTHR33375">
    <property type="entry name" value="CHROMOSOME-PARTITIONING PROTEIN PARB-RELATED"/>
    <property type="match status" value="1"/>
</dbReference>
<name>A0A031JS93_9SPHN</name>
<dbReference type="InterPro" id="IPR050336">
    <property type="entry name" value="Chromosome_partition/occlusion"/>
</dbReference>
<dbReference type="InterPro" id="IPR040873">
    <property type="entry name" value="SoPB_HTH"/>
</dbReference>
<dbReference type="Proteomes" id="UP000024329">
    <property type="component" value="Unassembled WGS sequence"/>
</dbReference>
<dbReference type="InterPro" id="IPR004437">
    <property type="entry name" value="ParB/RepB/Spo0J"/>
</dbReference>
<dbReference type="PATRIC" id="fig|158500.4.peg.3899"/>
<dbReference type="AlphaFoldDB" id="A0A031JS93"/>
<proteinExistence type="inferred from homology"/>
<comment type="similarity">
    <text evidence="1">Belongs to the ParB family.</text>
</comment>
<dbReference type="SUPFAM" id="SSF110849">
    <property type="entry name" value="ParB/Sulfiredoxin"/>
    <property type="match status" value="1"/>
</dbReference>
<dbReference type="InterPro" id="IPR036086">
    <property type="entry name" value="ParB/Sulfiredoxin_sf"/>
</dbReference>
<dbReference type="Gene3D" id="1.10.10.2830">
    <property type="match status" value="1"/>
</dbReference>
<dbReference type="EMBL" id="JFYZ01000023">
    <property type="protein sequence ID" value="EZP79673.1"/>
    <property type="molecule type" value="Genomic_DNA"/>
</dbReference>
<dbReference type="Pfam" id="PF18090">
    <property type="entry name" value="SoPB_HTH"/>
    <property type="match status" value="1"/>
</dbReference>